<feature type="domain" description="Zinc finger Ogr/Delta-type" evidence="1">
    <location>
        <begin position="9"/>
        <end position="53"/>
    </location>
</feature>
<sequence length="102" mass="11816">MGRTIKNYCNVCHSPAIAIKSERQHDDYVKIYFVCKNKQCNHRWVADQTFSHTTHESHLLKNGILKAVLNRLPLAELKEIKNFVLEAEEKTDGVVVTHKKSR</sequence>
<evidence type="ECO:0000313" key="2">
    <source>
        <dbReference type="EMBL" id="STO64548.1"/>
    </source>
</evidence>
<dbReference type="Pfam" id="PF04606">
    <property type="entry name" value="Ogr_Delta"/>
    <property type="match status" value="1"/>
</dbReference>
<name>A0A377I2V6_HAEPH</name>
<dbReference type="InterPro" id="IPR007684">
    <property type="entry name" value="Znf_Ogr/Delta"/>
</dbReference>
<dbReference type="AlphaFoldDB" id="A0A377I2V6"/>
<dbReference type="EMBL" id="UGHH01000002">
    <property type="protein sequence ID" value="STO64548.1"/>
    <property type="molecule type" value="Genomic_DNA"/>
</dbReference>
<gene>
    <name evidence="2" type="ORF">NCTC10794_01616</name>
</gene>
<accession>A0A377I2V6</accession>
<organism evidence="2 3">
    <name type="scientific">Haemophilus parahaemolyticus</name>
    <dbReference type="NCBI Taxonomy" id="735"/>
    <lineage>
        <taxon>Bacteria</taxon>
        <taxon>Pseudomonadati</taxon>
        <taxon>Pseudomonadota</taxon>
        <taxon>Gammaproteobacteria</taxon>
        <taxon>Pasteurellales</taxon>
        <taxon>Pasteurellaceae</taxon>
        <taxon>Haemophilus</taxon>
    </lineage>
</organism>
<proteinExistence type="predicted"/>
<protein>
    <submittedName>
        <fullName evidence="2">Phage transcriptional activator Ogr/delta</fullName>
    </submittedName>
</protein>
<dbReference type="Proteomes" id="UP000254867">
    <property type="component" value="Unassembled WGS sequence"/>
</dbReference>
<reference evidence="2 3" key="1">
    <citation type="submission" date="2018-06" db="EMBL/GenBank/DDBJ databases">
        <authorList>
            <consortium name="Pathogen Informatics"/>
            <person name="Doyle S."/>
        </authorList>
    </citation>
    <scope>NUCLEOTIDE SEQUENCE [LARGE SCALE GENOMIC DNA]</scope>
    <source>
        <strain evidence="2 3">NCTC10794</strain>
    </source>
</reference>
<evidence type="ECO:0000259" key="1">
    <source>
        <dbReference type="Pfam" id="PF04606"/>
    </source>
</evidence>
<dbReference type="RefSeq" id="WP_119222924.1">
    <property type="nucleotide sequence ID" value="NZ_UGHH01000002.1"/>
</dbReference>
<evidence type="ECO:0000313" key="3">
    <source>
        <dbReference type="Proteomes" id="UP000254867"/>
    </source>
</evidence>